<dbReference type="CDD" id="cd06163">
    <property type="entry name" value="S2P-M50_PDZ_RseP-like"/>
    <property type="match status" value="1"/>
</dbReference>
<comment type="cofactor">
    <cofactor evidence="1">
        <name>Zn(2+)</name>
        <dbReference type="ChEBI" id="CHEBI:29105"/>
    </cofactor>
</comment>
<name>A0AAP0G869_9ASPA</name>
<keyword evidence="5 12" id="KW-0812">Transmembrane</keyword>
<dbReference type="EMBL" id="JBBWWQ010000007">
    <property type="protein sequence ID" value="KAK8943171.1"/>
    <property type="molecule type" value="Genomic_DNA"/>
</dbReference>
<feature type="compositionally biased region" description="Low complexity" evidence="11">
    <location>
        <begin position="15"/>
        <end position="24"/>
    </location>
</feature>
<dbReference type="GO" id="GO:0004222">
    <property type="term" value="F:metalloendopeptidase activity"/>
    <property type="evidence" value="ECO:0007669"/>
    <property type="project" value="InterPro"/>
</dbReference>
<evidence type="ECO:0000313" key="14">
    <source>
        <dbReference type="EMBL" id="KAK8943171.1"/>
    </source>
</evidence>
<dbReference type="InterPro" id="IPR004387">
    <property type="entry name" value="Pept_M50_Zn"/>
</dbReference>
<keyword evidence="10 12" id="KW-0472">Membrane</keyword>
<feature type="domain" description="Peptidase M50" evidence="13">
    <location>
        <begin position="168"/>
        <end position="500"/>
    </location>
</feature>
<evidence type="ECO:0000313" key="15">
    <source>
        <dbReference type="Proteomes" id="UP001418222"/>
    </source>
</evidence>
<dbReference type="PANTHER" id="PTHR42837">
    <property type="entry name" value="REGULATOR OF SIGMA-E PROTEASE RSEP"/>
    <property type="match status" value="1"/>
</dbReference>
<keyword evidence="4" id="KW-0645">Protease</keyword>
<dbReference type="Proteomes" id="UP001418222">
    <property type="component" value="Unassembled WGS sequence"/>
</dbReference>
<dbReference type="SUPFAM" id="SSF50156">
    <property type="entry name" value="PDZ domain-like"/>
    <property type="match status" value="1"/>
</dbReference>
<proteinExistence type="inferred from homology"/>
<comment type="caution">
    <text evidence="14">The sequence shown here is derived from an EMBL/GenBank/DDBJ whole genome shotgun (WGS) entry which is preliminary data.</text>
</comment>
<sequence length="519" mass="55264">MTPSIPLPSFGVLHRGPPVAAGRPAGRRRRRPPDRPPPPSWRPVAMGGLPTVRSRGGSSLHSIKRSIHFIHSVSKYPTSRHRRLRYPPSSSHHISPPPLNPKIMIHLSYHPLYSSFPLLPSKFPFTPSPSTLPTLKPPHPLLLPSTRRRFPSVPSADLAGAQSVAEAASVLAAIIIVHESGHFFAASFLGIRIAKFAIGFGPTLARFSSAGVEFSLRAFPLGGYVAFPDADDPEFSDSGIASDDPDLLRNRPLPHRVLVVSAGVAANILFAYLVLLSQCIFLGTAVRQLLPGVLVPEVRPRSPAAVAGLLPGDIILDAPSVYGLVDLIKASPAKPISLNIARKTLPDPVIINVVPDTDLDGTGRIGVQLSPNFTITRIPPANISEAIRISGREFLSLSASILDGLKETFVNFSKTAGKVSGPVAIIAAGAEVARSSSDGLFQFAAVINLNLAAINLLPLPALDGGTLALLLVEAARGGRKLPREVEQRITSSGILVVLMLGLILIVRDTLNLDFVKEIL</sequence>
<dbReference type="Pfam" id="PF02163">
    <property type="entry name" value="Peptidase_M50"/>
    <property type="match status" value="1"/>
</dbReference>
<dbReference type="InterPro" id="IPR036034">
    <property type="entry name" value="PDZ_sf"/>
</dbReference>
<evidence type="ECO:0000256" key="6">
    <source>
        <dbReference type="ARBA" id="ARBA00022801"/>
    </source>
</evidence>
<accession>A0AAP0G869</accession>
<evidence type="ECO:0000256" key="7">
    <source>
        <dbReference type="ARBA" id="ARBA00022833"/>
    </source>
</evidence>
<keyword evidence="8 12" id="KW-1133">Transmembrane helix</keyword>
<dbReference type="GO" id="GO:0006508">
    <property type="term" value="P:proteolysis"/>
    <property type="evidence" value="ECO:0007669"/>
    <property type="project" value="UniProtKB-KW"/>
</dbReference>
<evidence type="ECO:0000256" key="8">
    <source>
        <dbReference type="ARBA" id="ARBA00022989"/>
    </source>
</evidence>
<dbReference type="Gene3D" id="2.30.42.10">
    <property type="match status" value="1"/>
</dbReference>
<evidence type="ECO:0000256" key="3">
    <source>
        <dbReference type="ARBA" id="ARBA00009989"/>
    </source>
</evidence>
<evidence type="ECO:0000256" key="1">
    <source>
        <dbReference type="ARBA" id="ARBA00001947"/>
    </source>
</evidence>
<organism evidence="14 15">
    <name type="scientific">Platanthera zijinensis</name>
    <dbReference type="NCBI Taxonomy" id="2320716"/>
    <lineage>
        <taxon>Eukaryota</taxon>
        <taxon>Viridiplantae</taxon>
        <taxon>Streptophyta</taxon>
        <taxon>Embryophyta</taxon>
        <taxon>Tracheophyta</taxon>
        <taxon>Spermatophyta</taxon>
        <taxon>Magnoliopsida</taxon>
        <taxon>Liliopsida</taxon>
        <taxon>Asparagales</taxon>
        <taxon>Orchidaceae</taxon>
        <taxon>Orchidoideae</taxon>
        <taxon>Orchideae</taxon>
        <taxon>Orchidinae</taxon>
        <taxon>Platanthera</taxon>
    </lineage>
</organism>
<evidence type="ECO:0000256" key="12">
    <source>
        <dbReference type="SAM" id="Phobius"/>
    </source>
</evidence>
<comment type="subcellular location">
    <subcellularLocation>
        <location evidence="2">Membrane</location>
        <topology evidence="2">Multi-pass membrane protein</topology>
    </subcellularLocation>
</comment>
<evidence type="ECO:0000256" key="9">
    <source>
        <dbReference type="ARBA" id="ARBA00023049"/>
    </source>
</evidence>
<evidence type="ECO:0000259" key="13">
    <source>
        <dbReference type="Pfam" id="PF02163"/>
    </source>
</evidence>
<protein>
    <recommendedName>
        <fullName evidence="13">Peptidase M50 domain-containing protein</fullName>
    </recommendedName>
</protein>
<evidence type="ECO:0000256" key="10">
    <source>
        <dbReference type="ARBA" id="ARBA00023136"/>
    </source>
</evidence>
<dbReference type="PANTHER" id="PTHR42837:SF2">
    <property type="entry name" value="MEMBRANE METALLOPROTEASE ARASP2, CHLOROPLASTIC-RELATED"/>
    <property type="match status" value="1"/>
</dbReference>
<keyword evidence="9" id="KW-0482">Metalloprotease</keyword>
<dbReference type="AlphaFoldDB" id="A0AAP0G869"/>
<evidence type="ECO:0000256" key="5">
    <source>
        <dbReference type="ARBA" id="ARBA00022692"/>
    </source>
</evidence>
<evidence type="ECO:0000256" key="11">
    <source>
        <dbReference type="SAM" id="MobiDB-lite"/>
    </source>
</evidence>
<feature type="transmembrane region" description="Helical" evidence="12">
    <location>
        <begin position="489"/>
        <end position="506"/>
    </location>
</feature>
<dbReference type="GO" id="GO:0016020">
    <property type="term" value="C:membrane"/>
    <property type="evidence" value="ECO:0007669"/>
    <property type="project" value="UniProtKB-SubCell"/>
</dbReference>
<evidence type="ECO:0000256" key="2">
    <source>
        <dbReference type="ARBA" id="ARBA00004141"/>
    </source>
</evidence>
<reference evidence="14 15" key="1">
    <citation type="journal article" date="2022" name="Nat. Plants">
        <title>Genomes of leafy and leafless Platanthera orchids illuminate the evolution of mycoheterotrophy.</title>
        <authorList>
            <person name="Li M.H."/>
            <person name="Liu K.W."/>
            <person name="Li Z."/>
            <person name="Lu H.C."/>
            <person name="Ye Q.L."/>
            <person name="Zhang D."/>
            <person name="Wang J.Y."/>
            <person name="Li Y.F."/>
            <person name="Zhong Z.M."/>
            <person name="Liu X."/>
            <person name="Yu X."/>
            <person name="Liu D.K."/>
            <person name="Tu X.D."/>
            <person name="Liu B."/>
            <person name="Hao Y."/>
            <person name="Liao X.Y."/>
            <person name="Jiang Y.T."/>
            <person name="Sun W.H."/>
            <person name="Chen J."/>
            <person name="Chen Y.Q."/>
            <person name="Ai Y."/>
            <person name="Zhai J.W."/>
            <person name="Wu S.S."/>
            <person name="Zhou Z."/>
            <person name="Hsiao Y.Y."/>
            <person name="Wu W.L."/>
            <person name="Chen Y.Y."/>
            <person name="Lin Y.F."/>
            <person name="Hsu J.L."/>
            <person name="Li C.Y."/>
            <person name="Wang Z.W."/>
            <person name="Zhao X."/>
            <person name="Zhong W.Y."/>
            <person name="Ma X.K."/>
            <person name="Ma L."/>
            <person name="Huang J."/>
            <person name="Chen G.Z."/>
            <person name="Huang M.Z."/>
            <person name="Huang L."/>
            <person name="Peng D.H."/>
            <person name="Luo Y.B."/>
            <person name="Zou S.Q."/>
            <person name="Chen S.P."/>
            <person name="Lan S."/>
            <person name="Tsai W.C."/>
            <person name="Van de Peer Y."/>
            <person name="Liu Z.J."/>
        </authorList>
    </citation>
    <scope>NUCLEOTIDE SEQUENCE [LARGE SCALE GENOMIC DNA]</scope>
    <source>
        <strain evidence="14">Lor287</strain>
    </source>
</reference>
<gene>
    <name evidence="14" type="ORF">KSP39_PZI009399</name>
</gene>
<keyword evidence="15" id="KW-1185">Reference proteome</keyword>
<feature type="transmembrane region" description="Helical" evidence="12">
    <location>
        <begin position="257"/>
        <end position="282"/>
    </location>
</feature>
<keyword evidence="6" id="KW-0378">Hydrolase</keyword>
<evidence type="ECO:0000256" key="4">
    <source>
        <dbReference type="ARBA" id="ARBA00022670"/>
    </source>
</evidence>
<dbReference type="InterPro" id="IPR008915">
    <property type="entry name" value="Peptidase_M50"/>
</dbReference>
<comment type="similarity">
    <text evidence="3">Belongs to the peptidase M50A family.</text>
</comment>
<keyword evidence="7" id="KW-0862">Zinc</keyword>
<feature type="region of interest" description="Disordered" evidence="11">
    <location>
        <begin position="1"/>
        <end position="58"/>
    </location>
</feature>